<dbReference type="GO" id="GO:0005524">
    <property type="term" value="F:ATP binding"/>
    <property type="evidence" value="ECO:0007669"/>
    <property type="project" value="UniProtKB-UniRule"/>
</dbReference>
<comment type="function">
    <text evidence="6">Ligates lysine onto the cytidine present at position 34 of the AUA codon-specific tRNA(Ile) that contains the anticodon CAU, in an ATP-dependent manner. Cytidine is converted to lysidine, thus changing the amino acid specificity of the tRNA from methionine to isoleucine.</text>
</comment>
<dbReference type="HAMAP" id="MF_01161">
    <property type="entry name" value="tRNA_Ile_lys_synt"/>
    <property type="match status" value="1"/>
</dbReference>
<dbReference type="GO" id="GO:0006400">
    <property type="term" value="P:tRNA modification"/>
    <property type="evidence" value="ECO:0007669"/>
    <property type="project" value="UniProtKB-UniRule"/>
</dbReference>
<dbReference type="SUPFAM" id="SSF82829">
    <property type="entry name" value="MesJ substrate recognition domain-like"/>
    <property type="match status" value="1"/>
</dbReference>
<accession>A0A943I1Q6</accession>
<proteinExistence type="inferred from homology"/>
<reference evidence="8" key="1">
    <citation type="submission" date="2021-02" db="EMBL/GenBank/DDBJ databases">
        <title>Infant gut strain persistence is associated with maternal origin, phylogeny, and functional potential including surface adhesion and iron acquisition.</title>
        <authorList>
            <person name="Lou Y.C."/>
        </authorList>
    </citation>
    <scope>NUCLEOTIDE SEQUENCE</scope>
    <source>
        <strain evidence="8">L3_106_000M1_dasL3_106_000M1_concoct_15</strain>
    </source>
</reference>
<comment type="catalytic activity">
    <reaction evidence="5 6">
        <text>cytidine(34) in tRNA(Ile2) + L-lysine + ATP = lysidine(34) in tRNA(Ile2) + AMP + diphosphate + H(+)</text>
        <dbReference type="Rhea" id="RHEA:43744"/>
        <dbReference type="Rhea" id="RHEA-COMP:10625"/>
        <dbReference type="Rhea" id="RHEA-COMP:10670"/>
        <dbReference type="ChEBI" id="CHEBI:15378"/>
        <dbReference type="ChEBI" id="CHEBI:30616"/>
        <dbReference type="ChEBI" id="CHEBI:32551"/>
        <dbReference type="ChEBI" id="CHEBI:33019"/>
        <dbReference type="ChEBI" id="CHEBI:82748"/>
        <dbReference type="ChEBI" id="CHEBI:83665"/>
        <dbReference type="ChEBI" id="CHEBI:456215"/>
        <dbReference type="EC" id="6.3.4.19"/>
    </reaction>
</comment>
<dbReference type="EC" id="6.3.4.19" evidence="6"/>
<dbReference type="InterPro" id="IPR014729">
    <property type="entry name" value="Rossmann-like_a/b/a_fold"/>
</dbReference>
<feature type="binding site" evidence="6">
    <location>
        <begin position="29"/>
        <end position="34"/>
    </location>
    <ligand>
        <name>ATP</name>
        <dbReference type="ChEBI" id="CHEBI:30616"/>
    </ligand>
</feature>
<dbReference type="Gene3D" id="3.40.50.620">
    <property type="entry name" value="HUPs"/>
    <property type="match status" value="1"/>
</dbReference>
<evidence type="ECO:0000256" key="3">
    <source>
        <dbReference type="ARBA" id="ARBA00022741"/>
    </source>
</evidence>
<evidence type="ECO:0000256" key="5">
    <source>
        <dbReference type="ARBA" id="ARBA00048539"/>
    </source>
</evidence>
<keyword evidence="3 6" id="KW-0547">Nucleotide-binding</keyword>
<evidence type="ECO:0000256" key="4">
    <source>
        <dbReference type="ARBA" id="ARBA00022840"/>
    </source>
</evidence>
<dbReference type="PANTHER" id="PTHR43033:SF1">
    <property type="entry name" value="TRNA(ILE)-LYSIDINE SYNTHASE-RELATED"/>
    <property type="match status" value="1"/>
</dbReference>
<comment type="subcellular location">
    <subcellularLocation>
        <location evidence="6">Cytoplasm</location>
    </subcellularLocation>
</comment>
<evidence type="ECO:0000256" key="1">
    <source>
        <dbReference type="ARBA" id="ARBA00022598"/>
    </source>
</evidence>
<dbReference type="EMBL" id="JAGZCZ010000001">
    <property type="protein sequence ID" value="MBS5518989.1"/>
    <property type="molecule type" value="Genomic_DNA"/>
</dbReference>
<dbReference type="InterPro" id="IPR012094">
    <property type="entry name" value="tRNA_Ile_lys_synt"/>
</dbReference>
<keyword evidence="1 6" id="KW-0436">Ligase</keyword>
<organism evidence="8 9">
    <name type="scientific">Acidaminococcus intestini</name>
    <dbReference type="NCBI Taxonomy" id="187327"/>
    <lineage>
        <taxon>Bacteria</taxon>
        <taxon>Bacillati</taxon>
        <taxon>Bacillota</taxon>
        <taxon>Negativicutes</taxon>
        <taxon>Acidaminococcales</taxon>
        <taxon>Acidaminococcaceae</taxon>
        <taxon>Acidaminococcus</taxon>
    </lineage>
</organism>
<dbReference type="InterPro" id="IPR011063">
    <property type="entry name" value="TilS/TtcA_N"/>
</dbReference>
<dbReference type="NCBIfam" id="TIGR02432">
    <property type="entry name" value="lysidine_TilS_N"/>
    <property type="match status" value="1"/>
</dbReference>
<keyword evidence="6" id="KW-0963">Cytoplasm</keyword>
<comment type="domain">
    <text evidence="6">The N-terminal region contains the highly conserved SGGXDS motif, predicted to be a P-loop motif involved in ATP binding.</text>
</comment>
<keyword evidence="2 6" id="KW-0819">tRNA processing</keyword>
<dbReference type="AlphaFoldDB" id="A0A943I1Q6"/>
<dbReference type="PANTHER" id="PTHR43033">
    <property type="entry name" value="TRNA(ILE)-LYSIDINE SYNTHASE-RELATED"/>
    <property type="match status" value="1"/>
</dbReference>
<dbReference type="GO" id="GO:0005737">
    <property type="term" value="C:cytoplasm"/>
    <property type="evidence" value="ECO:0007669"/>
    <property type="project" value="UniProtKB-SubCell"/>
</dbReference>
<gene>
    <name evidence="6 8" type="primary">tilS</name>
    <name evidence="8" type="ORF">KHX13_01390</name>
</gene>
<dbReference type="SUPFAM" id="SSF52402">
    <property type="entry name" value="Adenine nucleotide alpha hydrolases-like"/>
    <property type="match status" value="1"/>
</dbReference>
<dbReference type="Proteomes" id="UP000754226">
    <property type="component" value="Unassembled WGS sequence"/>
</dbReference>
<evidence type="ECO:0000256" key="6">
    <source>
        <dbReference type="HAMAP-Rule" id="MF_01161"/>
    </source>
</evidence>
<sequence length="350" mass="38987">MSVLEESLKNMVRASRLWQEGGTVIAACSGGADSLTLTDIMAKAAEEDDVTVLVAHVHHHLRGEEADEDARFVESFCQDRTLSYAQFDIDPQALKEKEGLSLEDAARRLRYEALEGYREKVGAQGIFVAHHEDDQAETILMNLVRGTGTRGLRGMLPVNGYIARPFLAATRKDMETYCQEEGLSYRTDSTNSDPTLLRNWVRLELLPLLATKNPRIKAALVQAAAVAQSDESYLEKMAQKYLTSFSRNIFGTYDIDAGPTFERLDLAIKSRVIRLAVKGAGGEELGFDHVKKILRLIEKGISGKSLDVPGHVRVIYINGRLMAGRHETDRAAGRAKKLEIKEKQRHASQY</sequence>
<evidence type="ECO:0000313" key="9">
    <source>
        <dbReference type="Proteomes" id="UP000754226"/>
    </source>
</evidence>
<keyword evidence="4 6" id="KW-0067">ATP-binding</keyword>
<comment type="similarity">
    <text evidence="6">Belongs to the tRNA(Ile)-lysidine synthase family.</text>
</comment>
<evidence type="ECO:0000313" key="8">
    <source>
        <dbReference type="EMBL" id="MBS5518989.1"/>
    </source>
</evidence>
<dbReference type="GO" id="GO:0032267">
    <property type="term" value="F:tRNA(Ile)-lysidine synthase activity"/>
    <property type="evidence" value="ECO:0007669"/>
    <property type="project" value="UniProtKB-EC"/>
</dbReference>
<evidence type="ECO:0000259" key="7">
    <source>
        <dbReference type="Pfam" id="PF01171"/>
    </source>
</evidence>
<feature type="domain" description="tRNA(Ile)-lysidine/2-thiocytidine synthase N-terminal" evidence="7">
    <location>
        <begin position="24"/>
        <end position="203"/>
    </location>
</feature>
<evidence type="ECO:0000256" key="2">
    <source>
        <dbReference type="ARBA" id="ARBA00022694"/>
    </source>
</evidence>
<comment type="caution">
    <text evidence="8">The sequence shown here is derived from an EMBL/GenBank/DDBJ whole genome shotgun (WGS) entry which is preliminary data.</text>
</comment>
<dbReference type="Pfam" id="PF01171">
    <property type="entry name" value="ATP_bind_3"/>
    <property type="match status" value="1"/>
</dbReference>
<dbReference type="Gene3D" id="1.20.59.20">
    <property type="match status" value="1"/>
</dbReference>
<protein>
    <recommendedName>
        <fullName evidence="6">tRNA(Ile)-lysidine synthase</fullName>
        <ecNumber evidence="6">6.3.4.19</ecNumber>
    </recommendedName>
    <alternativeName>
        <fullName evidence="6">tRNA(Ile)-2-lysyl-cytidine synthase</fullName>
    </alternativeName>
    <alternativeName>
        <fullName evidence="6">tRNA(Ile)-lysidine synthetase</fullName>
    </alternativeName>
</protein>
<name>A0A943I1Q6_9FIRM</name>
<dbReference type="CDD" id="cd01992">
    <property type="entry name" value="TilS_N"/>
    <property type="match status" value="1"/>
</dbReference>
<dbReference type="InterPro" id="IPR012795">
    <property type="entry name" value="tRNA_Ile_lys_synt_N"/>
</dbReference>